<dbReference type="SUPFAM" id="SSF143724">
    <property type="entry name" value="PHP14-like"/>
    <property type="match status" value="1"/>
</dbReference>
<feature type="domain" description="PLD phosphodiesterase" evidence="9">
    <location>
        <begin position="597"/>
        <end position="627"/>
    </location>
</feature>
<feature type="binding site" evidence="7">
    <location>
        <position position="602"/>
    </location>
    <ligand>
        <name>ATP</name>
        <dbReference type="ChEBI" id="CHEBI:30616"/>
    </ligand>
</feature>
<dbReference type="PANTHER" id="PTHR30218:SF0">
    <property type="entry name" value="POLYPHOSPHATE KINASE"/>
    <property type="match status" value="1"/>
</dbReference>
<dbReference type="InterPro" id="IPR001736">
    <property type="entry name" value="PLipase_D/transphosphatidylase"/>
</dbReference>
<comment type="similarity">
    <text evidence="7 8">Belongs to the polyphosphate kinase 1 (PPK1) family.</text>
</comment>
<keyword evidence="1 7" id="KW-0597">Phosphoprotein</keyword>
<organism evidence="10 11">
    <name type="scientific">Fulvivirga lutea</name>
    <dbReference type="NCBI Taxonomy" id="2810512"/>
    <lineage>
        <taxon>Bacteria</taxon>
        <taxon>Pseudomonadati</taxon>
        <taxon>Bacteroidota</taxon>
        <taxon>Cytophagia</taxon>
        <taxon>Cytophagales</taxon>
        <taxon>Fulvivirgaceae</taxon>
        <taxon>Fulvivirga</taxon>
    </lineage>
</organism>
<dbReference type="GO" id="GO:0006799">
    <property type="term" value="P:polyphosphate biosynthetic process"/>
    <property type="evidence" value="ECO:0007669"/>
    <property type="project" value="UniProtKB-UniRule"/>
</dbReference>
<evidence type="ECO:0000256" key="7">
    <source>
        <dbReference type="HAMAP-Rule" id="MF_00347"/>
    </source>
</evidence>
<dbReference type="SUPFAM" id="SSF140356">
    <property type="entry name" value="PPK N-terminal domain-like"/>
    <property type="match status" value="1"/>
</dbReference>
<dbReference type="Pfam" id="PF02503">
    <property type="entry name" value="PP_kinase"/>
    <property type="match status" value="1"/>
</dbReference>
<sequence length="726" mass="84330">MVIPERLKKEISKSNYISRDLSWLKFNQRVLDQAKDVNKNLIERLKFLAITGSNLDEFFTIRVGSLYNYLDYGKQRFDYSGLREQPFKQVLLSRAKEFTDDQHELFLKNLMPEFEKFGFSITLYKKLTQEERAKVNSYFESTIYPMLTPMAYDSYHTFPILSTNRLVFGVVTRSTEDDNKKLNFIQIPSNLPRFYEIEKDDVLHFVPIEDIIKNNIHHLFRNIKILSVNLFRITRNGDFTLDESDDIEANFLEELKQKLKTRRTGRVVRLEVIGRPDSWMLKVLKERWELNDDNIFRYKKKSVLDFTALWEIVRHNEFKEHLFEMPSNKPPLSYPEIGENNIFDVLKDRDVLLHHPYNNIEPVIELLEKAAEDPGVLAIKITIYRLAKDSRVTASLLKAAENGKHVAVLFEVKARFDEENNLREAQRLQKAGCFVIYGISSFKTHTKLLLVVRKEGEKVTRYVHLSSGNYNESTAKLYTDLGLLTTDDEYAHDVSEFFNVITGHSLPSVYKNLITAPKDMRQQLINLIRKEAQNAKDGKPAGIVIKINSLQDKECIDELYAASQAGVPIKLVVRGMCCLRPGRVGLSENIEVISIVGHYLEHSRIYYFHNEGNDIVYIGSADMMVRSFDRRLESLFMINDDLIQRQIKNILQYNLMDNVNSYQMQEDGTYIKKSAGVDQEFNIHKEFYNVSRDSLLDLDLTTKFIPPVAESVLNGERVVEEAKTGD</sequence>
<dbReference type="GO" id="GO:0005524">
    <property type="term" value="F:ATP binding"/>
    <property type="evidence" value="ECO:0007669"/>
    <property type="project" value="UniProtKB-KW"/>
</dbReference>
<feature type="binding site" evidence="7">
    <location>
        <position position="415"/>
    </location>
    <ligand>
        <name>Mg(2+)</name>
        <dbReference type="ChEBI" id="CHEBI:18420"/>
    </ligand>
</feature>
<dbReference type="Gene3D" id="3.30.870.10">
    <property type="entry name" value="Endonuclease Chain A"/>
    <property type="match status" value="2"/>
</dbReference>
<dbReference type="EMBL" id="CP070608">
    <property type="protein sequence ID" value="QSE96766.1"/>
    <property type="molecule type" value="Genomic_DNA"/>
</dbReference>
<dbReference type="InterPro" id="IPR003414">
    <property type="entry name" value="PP_kinase"/>
</dbReference>
<name>A0A974WEP5_9BACT</name>
<dbReference type="PIRSF" id="PIRSF015589">
    <property type="entry name" value="PP_kinase"/>
    <property type="match status" value="1"/>
</dbReference>
<feature type="binding site" evidence="7">
    <location>
        <position position="478"/>
    </location>
    <ligand>
        <name>ATP</name>
        <dbReference type="ChEBI" id="CHEBI:30616"/>
    </ligand>
</feature>
<comment type="catalytic activity">
    <reaction evidence="7 8">
        <text>[phosphate](n) + ATP = [phosphate](n+1) + ADP</text>
        <dbReference type="Rhea" id="RHEA:19573"/>
        <dbReference type="Rhea" id="RHEA-COMP:9859"/>
        <dbReference type="Rhea" id="RHEA-COMP:14280"/>
        <dbReference type="ChEBI" id="CHEBI:16838"/>
        <dbReference type="ChEBI" id="CHEBI:30616"/>
        <dbReference type="ChEBI" id="CHEBI:456216"/>
        <dbReference type="EC" id="2.7.4.1"/>
    </reaction>
</comment>
<protein>
    <recommendedName>
        <fullName evidence="7 8">Polyphosphate kinase</fullName>
        <ecNumber evidence="7 8">2.7.4.1</ecNumber>
    </recommendedName>
    <alternativeName>
        <fullName evidence="7">ATP-polyphosphate phosphotransferase</fullName>
    </alternativeName>
    <alternativeName>
        <fullName evidence="7">Polyphosphoric acid kinase</fullName>
    </alternativeName>
</protein>
<dbReference type="NCBIfam" id="NF003917">
    <property type="entry name" value="PRK05443.1-1"/>
    <property type="match status" value="1"/>
</dbReference>
<dbReference type="NCBIfam" id="NF003921">
    <property type="entry name" value="PRK05443.2-2"/>
    <property type="match status" value="1"/>
</dbReference>
<dbReference type="InterPro" id="IPR041108">
    <property type="entry name" value="PP_kinase_C_1"/>
</dbReference>
<keyword evidence="11" id="KW-1185">Reference proteome</keyword>
<comment type="function">
    <text evidence="7 8">Catalyzes the reversible transfer of the terminal phosphate of ATP to form a long-chain polyphosphate (polyP).</text>
</comment>
<evidence type="ECO:0000259" key="9">
    <source>
        <dbReference type="PROSITE" id="PS50035"/>
    </source>
</evidence>
<dbReference type="RefSeq" id="WP_205721280.1">
    <property type="nucleotide sequence ID" value="NZ_CP070608.1"/>
</dbReference>
<evidence type="ECO:0000256" key="5">
    <source>
        <dbReference type="ARBA" id="ARBA00022840"/>
    </source>
</evidence>
<evidence type="ECO:0000256" key="1">
    <source>
        <dbReference type="ARBA" id="ARBA00022553"/>
    </source>
</evidence>
<accession>A0A974WEP5</accession>
<dbReference type="GO" id="GO:0009358">
    <property type="term" value="C:polyphosphate kinase complex"/>
    <property type="evidence" value="ECO:0007669"/>
    <property type="project" value="InterPro"/>
</dbReference>
<evidence type="ECO:0000256" key="4">
    <source>
        <dbReference type="ARBA" id="ARBA00022777"/>
    </source>
</evidence>
<dbReference type="Gene3D" id="3.30.1840.10">
    <property type="entry name" value="Polyphosphate kinase middle domain"/>
    <property type="match status" value="1"/>
</dbReference>
<comment type="PTM">
    <text evidence="7 8">An intermediate of this reaction is the autophosphorylated ppk in which a phosphate is covalently linked to a histidine residue through a N-P bond.</text>
</comment>
<feature type="active site" description="Phosphohistidine intermediate" evidence="7">
    <location>
        <position position="445"/>
    </location>
</feature>
<reference evidence="10" key="1">
    <citation type="submission" date="2021-02" db="EMBL/GenBank/DDBJ databases">
        <title>Fulvivirga sp. S481 isolated from sea water.</title>
        <authorList>
            <person name="Bae S.S."/>
            <person name="Baek K."/>
        </authorList>
    </citation>
    <scope>NUCLEOTIDE SEQUENCE</scope>
    <source>
        <strain evidence="10">S481</strain>
    </source>
</reference>
<dbReference type="InterPro" id="IPR025198">
    <property type="entry name" value="PPK_N_dom"/>
</dbReference>
<dbReference type="KEGG" id="fuv:JR347_14350"/>
<dbReference type="PANTHER" id="PTHR30218">
    <property type="entry name" value="POLYPHOSPHATE KINASE"/>
    <property type="match status" value="1"/>
</dbReference>
<evidence type="ECO:0000313" key="11">
    <source>
        <dbReference type="Proteomes" id="UP000662783"/>
    </source>
</evidence>
<dbReference type="InterPro" id="IPR025200">
    <property type="entry name" value="PPK_C_dom2"/>
</dbReference>
<dbReference type="Pfam" id="PF13090">
    <property type="entry name" value="PP_kinase_C"/>
    <property type="match status" value="1"/>
</dbReference>
<keyword evidence="3 7" id="KW-0547">Nucleotide-binding</keyword>
<dbReference type="EC" id="2.7.4.1" evidence="7 8"/>
<dbReference type="InterPro" id="IPR036830">
    <property type="entry name" value="PP_kinase_middle_dom_sf"/>
</dbReference>
<keyword evidence="5 7" id="KW-0067">ATP-binding</keyword>
<dbReference type="GO" id="GO:0046872">
    <property type="term" value="F:metal ion binding"/>
    <property type="evidence" value="ECO:0007669"/>
    <property type="project" value="UniProtKB-KW"/>
</dbReference>
<evidence type="ECO:0000256" key="3">
    <source>
        <dbReference type="ARBA" id="ARBA00022741"/>
    </source>
</evidence>
<dbReference type="Gene3D" id="1.20.58.310">
    <property type="entry name" value="Polyphosphate kinase N-terminal domain"/>
    <property type="match status" value="1"/>
</dbReference>
<evidence type="ECO:0000313" key="10">
    <source>
        <dbReference type="EMBL" id="QSE96766.1"/>
    </source>
</evidence>
<dbReference type="NCBIfam" id="TIGR03705">
    <property type="entry name" value="poly_P_kin"/>
    <property type="match status" value="1"/>
</dbReference>
<evidence type="ECO:0000256" key="6">
    <source>
        <dbReference type="ARBA" id="ARBA00022842"/>
    </source>
</evidence>
<feature type="binding site" evidence="7">
    <location>
        <position position="385"/>
    </location>
    <ligand>
        <name>Mg(2+)</name>
        <dbReference type="ChEBI" id="CHEBI:18420"/>
    </ligand>
</feature>
<dbReference type="HAMAP" id="MF_00347">
    <property type="entry name" value="Polyphosphate_kinase"/>
    <property type="match status" value="1"/>
</dbReference>
<dbReference type="PROSITE" id="PS50035">
    <property type="entry name" value="PLD"/>
    <property type="match status" value="1"/>
</dbReference>
<feature type="binding site" evidence="7">
    <location>
        <position position="54"/>
    </location>
    <ligand>
        <name>ATP</name>
        <dbReference type="ChEBI" id="CHEBI:30616"/>
    </ligand>
</feature>
<feature type="binding site" evidence="7">
    <location>
        <position position="574"/>
    </location>
    <ligand>
        <name>ATP</name>
        <dbReference type="ChEBI" id="CHEBI:30616"/>
    </ligand>
</feature>
<gene>
    <name evidence="10" type="primary">ppk1</name>
    <name evidence="7" type="synonym">ppk</name>
    <name evidence="10" type="ORF">JR347_14350</name>
</gene>
<keyword evidence="6 7" id="KW-0460">Magnesium</keyword>
<keyword evidence="4 7" id="KW-0418">Kinase</keyword>
<comment type="cofactor">
    <cofactor evidence="7">
        <name>Mg(2+)</name>
        <dbReference type="ChEBI" id="CHEBI:18420"/>
    </cofactor>
</comment>
<dbReference type="AlphaFoldDB" id="A0A974WEP5"/>
<dbReference type="CDD" id="cd09168">
    <property type="entry name" value="PLDc_PaPPK1_C2_like"/>
    <property type="match status" value="1"/>
</dbReference>
<dbReference type="Proteomes" id="UP000662783">
    <property type="component" value="Chromosome"/>
</dbReference>
<evidence type="ECO:0000256" key="8">
    <source>
        <dbReference type="RuleBase" id="RU003800"/>
    </source>
</evidence>
<keyword evidence="2 7" id="KW-0808">Transferase</keyword>
<evidence type="ECO:0000256" key="2">
    <source>
        <dbReference type="ARBA" id="ARBA00022679"/>
    </source>
</evidence>
<dbReference type="Pfam" id="PF17941">
    <property type="entry name" value="PP_kinase_C_1"/>
    <property type="match status" value="1"/>
</dbReference>
<keyword evidence="7" id="KW-0479">Metal-binding</keyword>
<dbReference type="InterPro" id="IPR024953">
    <property type="entry name" value="PP_kinase_middle"/>
</dbReference>
<proteinExistence type="inferred from homology"/>
<dbReference type="Pfam" id="PF13089">
    <property type="entry name" value="PP_kinase_N"/>
    <property type="match status" value="1"/>
</dbReference>
<dbReference type="SUPFAM" id="SSF56024">
    <property type="entry name" value="Phospholipase D/nuclease"/>
    <property type="match status" value="2"/>
</dbReference>
<dbReference type="GO" id="GO:0008976">
    <property type="term" value="F:polyphosphate kinase activity"/>
    <property type="evidence" value="ECO:0007669"/>
    <property type="project" value="UniProtKB-UniRule"/>
</dbReference>
<dbReference type="InterPro" id="IPR036832">
    <property type="entry name" value="PPK_N_dom_sf"/>
</dbReference>